<evidence type="ECO:0000313" key="12">
    <source>
        <dbReference type="EMBL" id="KAI1896211.1"/>
    </source>
</evidence>
<dbReference type="Pfam" id="PF15013">
    <property type="entry name" value="CCSMST1"/>
    <property type="match status" value="1"/>
</dbReference>
<accession>A0A8T3DH68</accession>
<evidence type="ECO:0000256" key="5">
    <source>
        <dbReference type="ARBA" id="ARBA00022729"/>
    </source>
</evidence>
<evidence type="ECO:0000256" key="3">
    <source>
        <dbReference type="ARBA" id="ARBA00022660"/>
    </source>
</evidence>
<keyword evidence="4" id="KW-0812">Transmembrane</keyword>
<dbReference type="GO" id="GO:0005743">
    <property type="term" value="C:mitochondrial inner membrane"/>
    <property type="evidence" value="ECO:0007669"/>
    <property type="project" value="UniProtKB-SubCell"/>
</dbReference>
<keyword evidence="7" id="KW-0249">Electron transport</keyword>
<keyword evidence="13" id="KW-1185">Reference proteome</keyword>
<sequence>MSALGRKAFSVVKCMNVLSRRGLLFHGSITERRKLDALRSLCLTSQRYKKEKRPQEEEYEEEEIKPPIKFTTSKASHRSWTVDRSLGSDYQRPWWKVLPVSALCVGVLLWCVFRDETEVDQRLEEHLYKHLPELLTDAEEDDVKEENAKPIS</sequence>
<comment type="caution">
    <text evidence="12">The sequence shown here is derived from an EMBL/GenBank/DDBJ whole genome shotgun (WGS) entry which is preliminary data.</text>
</comment>
<evidence type="ECO:0000256" key="11">
    <source>
        <dbReference type="ARBA" id="ARBA00034713"/>
    </source>
</evidence>
<evidence type="ECO:0000256" key="9">
    <source>
        <dbReference type="ARBA" id="ARBA00023128"/>
    </source>
</evidence>
<dbReference type="EMBL" id="JAERUA010000008">
    <property type="protein sequence ID" value="KAI1896211.1"/>
    <property type="molecule type" value="Genomic_DNA"/>
</dbReference>
<dbReference type="PANTHER" id="PTHR35268:SF1">
    <property type="entry name" value="UBIQUINOL-CYTOCHROME-C REDUCTASE COMPLEX ASSEMBLY FACTOR 4"/>
    <property type="match status" value="1"/>
</dbReference>
<keyword evidence="10" id="KW-0472">Membrane</keyword>
<keyword evidence="6" id="KW-0999">Mitochondrion inner membrane</keyword>
<evidence type="ECO:0000256" key="1">
    <source>
        <dbReference type="ARBA" id="ARBA00004434"/>
    </source>
</evidence>
<comment type="subcellular location">
    <subcellularLocation>
        <location evidence="1">Mitochondrion inner membrane</location>
        <topology evidence="1">Single-pass membrane protein</topology>
    </subcellularLocation>
</comment>
<protein>
    <submittedName>
        <fullName evidence="12">Uncharacterized protein</fullName>
    </submittedName>
</protein>
<reference evidence="12" key="1">
    <citation type="submission" date="2021-01" db="EMBL/GenBank/DDBJ databases">
        <authorList>
            <person name="Zahm M."/>
            <person name="Roques C."/>
            <person name="Cabau C."/>
            <person name="Klopp C."/>
            <person name="Donnadieu C."/>
            <person name="Jouanno E."/>
            <person name="Lampietro C."/>
            <person name="Louis A."/>
            <person name="Herpin A."/>
            <person name="Echchiki A."/>
            <person name="Berthelot C."/>
            <person name="Parey E."/>
            <person name="Roest-Crollius H."/>
            <person name="Braasch I."/>
            <person name="Postlethwait J."/>
            <person name="Bobe J."/>
            <person name="Montfort J."/>
            <person name="Bouchez O."/>
            <person name="Begum T."/>
            <person name="Mejri S."/>
            <person name="Adams A."/>
            <person name="Chen W.-J."/>
            <person name="Guiguen Y."/>
        </authorList>
    </citation>
    <scope>NUCLEOTIDE SEQUENCE</scope>
    <source>
        <tissue evidence="12">Blood</tissue>
    </source>
</reference>
<dbReference type="Proteomes" id="UP000829720">
    <property type="component" value="Unassembled WGS sequence"/>
</dbReference>
<gene>
    <name evidence="12" type="ORF">AGOR_G00092470</name>
</gene>
<comment type="similarity">
    <text evidence="11">Belongs to the UQCC4 family.</text>
</comment>
<keyword evidence="3" id="KW-0679">Respiratory chain</keyword>
<evidence type="ECO:0000256" key="7">
    <source>
        <dbReference type="ARBA" id="ARBA00022982"/>
    </source>
</evidence>
<dbReference type="AlphaFoldDB" id="A0A8T3DH68"/>
<proteinExistence type="inferred from homology"/>
<evidence type="ECO:0000256" key="2">
    <source>
        <dbReference type="ARBA" id="ARBA00022448"/>
    </source>
</evidence>
<dbReference type="OrthoDB" id="5783753at2759"/>
<keyword evidence="5" id="KW-0732">Signal</keyword>
<keyword evidence="8" id="KW-1133">Transmembrane helix</keyword>
<evidence type="ECO:0000313" key="13">
    <source>
        <dbReference type="Proteomes" id="UP000829720"/>
    </source>
</evidence>
<evidence type="ECO:0000256" key="10">
    <source>
        <dbReference type="ARBA" id="ARBA00023136"/>
    </source>
</evidence>
<organism evidence="12 13">
    <name type="scientific">Albula goreensis</name>
    <dbReference type="NCBI Taxonomy" id="1534307"/>
    <lineage>
        <taxon>Eukaryota</taxon>
        <taxon>Metazoa</taxon>
        <taxon>Chordata</taxon>
        <taxon>Craniata</taxon>
        <taxon>Vertebrata</taxon>
        <taxon>Euteleostomi</taxon>
        <taxon>Actinopterygii</taxon>
        <taxon>Neopterygii</taxon>
        <taxon>Teleostei</taxon>
        <taxon>Albuliformes</taxon>
        <taxon>Albulidae</taxon>
        <taxon>Albula</taxon>
    </lineage>
</organism>
<dbReference type="InterPro" id="IPR023248">
    <property type="entry name" value="UQCC4_vert"/>
</dbReference>
<evidence type="ECO:0000256" key="8">
    <source>
        <dbReference type="ARBA" id="ARBA00022989"/>
    </source>
</evidence>
<dbReference type="PANTHER" id="PTHR35268">
    <property type="entry name" value="PROTEIN CCSMST1"/>
    <property type="match status" value="1"/>
</dbReference>
<dbReference type="InterPro" id="IPR029160">
    <property type="entry name" value="UQCC4"/>
</dbReference>
<keyword evidence="9" id="KW-0496">Mitochondrion</keyword>
<evidence type="ECO:0000256" key="4">
    <source>
        <dbReference type="ARBA" id="ARBA00022692"/>
    </source>
</evidence>
<dbReference type="PRINTS" id="PR02042">
    <property type="entry name" value="CCSMST1"/>
</dbReference>
<keyword evidence="2" id="KW-0813">Transport</keyword>
<evidence type="ECO:0000256" key="6">
    <source>
        <dbReference type="ARBA" id="ARBA00022792"/>
    </source>
</evidence>
<name>A0A8T3DH68_9TELE</name>